<organism evidence="2 3">
    <name type="scientific">Actinoplanes sichuanensis</name>
    <dbReference type="NCBI Taxonomy" id="512349"/>
    <lineage>
        <taxon>Bacteria</taxon>
        <taxon>Bacillati</taxon>
        <taxon>Actinomycetota</taxon>
        <taxon>Actinomycetes</taxon>
        <taxon>Micromonosporales</taxon>
        <taxon>Micromonosporaceae</taxon>
        <taxon>Actinoplanes</taxon>
    </lineage>
</organism>
<comment type="caution">
    <text evidence="2">The sequence shown here is derived from an EMBL/GenBank/DDBJ whole genome shotgun (WGS) entry which is preliminary data.</text>
</comment>
<evidence type="ECO:0000313" key="3">
    <source>
        <dbReference type="Proteomes" id="UP001597183"/>
    </source>
</evidence>
<feature type="transmembrane region" description="Helical" evidence="1">
    <location>
        <begin position="12"/>
        <end position="44"/>
    </location>
</feature>
<feature type="transmembrane region" description="Helical" evidence="1">
    <location>
        <begin position="64"/>
        <end position="88"/>
    </location>
</feature>
<dbReference type="Proteomes" id="UP001597183">
    <property type="component" value="Unassembled WGS sequence"/>
</dbReference>
<protein>
    <submittedName>
        <fullName evidence="2">Uncharacterized protein</fullName>
    </submittedName>
</protein>
<reference evidence="3" key="1">
    <citation type="journal article" date="2019" name="Int. J. Syst. Evol. Microbiol.">
        <title>The Global Catalogue of Microorganisms (GCM) 10K type strain sequencing project: providing services to taxonomists for standard genome sequencing and annotation.</title>
        <authorList>
            <consortium name="The Broad Institute Genomics Platform"/>
            <consortium name="The Broad Institute Genome Sequencing Center for Infectious Disease"/>
            <person name="Wu L."/>
            <person name="Ma J."/>
        </authorList>
    </citation>
    <scope>NUCLEOTIDE SEQUENCE [LARGE SCALE GENOMIC DNA]</scope>
    <source>
        <strain evidence="3">CCM 7526</strain>
    </source>
</reference>
<name>A0ABW4APC1_9ACTN</name>
<proteinExistence type="predicted"/>
<keyword evidence="1" id="KW-0472">Membrane</keyword>
<evidence type="ECO:0000313" key="2">
    <source>
        <dbReference type="EMBL" id="MFD1372045.1"/>
    </source>
</evidence>
<keyword evidence="3" id="KW-1185">Reference proteome</keyword>
<keyword evidence="1" id="KW-1133">Transmembrane helix</keyword>
<accession>A0ABW4APC1</accession>
<gene>
    <name evidence="2" type="ORF">ACFQ5G_42545</name>
</gene>
<keyword evidence="1" id="KW-0812">Transmembrane</keyword>
<sequence>MNLGKARRRLRLHAVTVLVLLLAYVVLAPFGAPLLLPMLALTALGMPWSIPFLWDPYMLDDAHILVRHLVMVAPAILNVLLHGAVHLVRSARVVNSR</sequence>
<dbReference type="EMBL" id="JBHTMK010000054">
    <property type="protein sequence ID" value="MFD1372045.1"/>
    <property type="molecule type" value="Genomic_DNA"/>
</dbReference>
<dbReference type="RefSeq" id="WP_317795848.1">
    <property type="nucleotide sequence ID" value="NZ_AP028461.1"/>
</dbReference>
<evidence type="ECO:0000256" key="1">
    <source>
        <dbReference type="SAM" id="Phobius"/>
    </source>
</evidence>